<evidence type="ECO:0000256" key="1">
    <source>
        <dbReference type="ARBA" id="ARBA00004167"/>
    </source>
</evidence>
<name>A0A813U6A1_9BILA</name>
<evidence type="ECO:0000313" key="7">
    <source>
        <dbReference type="EMBL" id="CAF0819325.1"/>
    </source>
</evidence>
<keyword evidence="2 5" id="KW-0812">Transmembrane</keyword>
<keyword evidence="3 5" id="KW-1133">Transmembrane helix</keyword>
<dbReference type="Proteomes" id="UP000663879">
    <property type="component" value="Unassembled WGS sequence"/>
</dbReference>
<dbReference type="OrthoDB" id="444255at2759"/>
<feature type="domain" description="LicD/FKTN/FKRP nucleotidyltransferase" evidence="6">
    <location>
        <begin position="327"/>
        <end position="362"/>
    </location>
</feature>
<dbReference type="PANTHER" id="PTHR15407:SF28">
    <property type="entry name" value="RIBITOL-5-PHOSPHATE TRANSFERASE FKTN"/>
    <property type="match status" value="1"/>
</dbReference>
<evidence type="ECO:0000259" key="6">
    <source>
        <dbReference type="Pfam" id="PF04991"/>
    </source>
</evidence>
<dbReference type="AlphaFoldDB" id="A0A813U6A1"/>
<protein>
    <recommendedName>
        <fullName evidence="6">LicD/FKTN/FKRP nucleotidyltransferase domain-containing protein</fullName>
    </recommendedName>
</protein>
<proteinExistence type="predicted"/>
<evidence type="ECO:0000256" key="4">
    <source>
        <dbReference type="ARBA" id="ARBA00023136"/>
    </source>
</evidence>
<accession>A0A813U6A1</accession>
<dbReference type="GO" id="GO:0009100">
    <property type="term" value="P:glycoprotein metabolic process"/>
    <property type="evidence" value="ECO:0007669"/>
    <property type="project" value="UniProtKB-ARBA"/>
</dbReference>
<dbReference type="PANTHER" id="PTHR15407">
    <property type="entry name" value="FUKUTIN-RELATED"/>
    <property type="match status" value="1"/>
</dbReference>
<dbReference type="EMBL" id="CAJNOC010000938">
    <property type="protein sequence ID" value="CAF0819325.1"/>
    <property type="molecule type" value="Genomic_DNA"/>
</dbReference>
<evidence type="ECO:0000256" key="2">
    <source>
        <dbReference type="ARBA" id="ARBA00022692"/>
    </source>
</evidence>
<dbReference type="GO" id="GO:0016020">
    <property type="term" value="C:membrane"/>
    <property type="evidence" value="ECO:0007669"/>
    <property type="project" value="UniProtKB-SubCell"/>
</dbReference>
<feature type="transmembrane region" description="Helical" evidence="5">
    <location>
        <begin position="9"/>
        <end position="27"/>
    </location>
</feature>
<evidence type="ECO:0000313" key="8">
    <source>
        <dbReference type="Proteomes" id="UP000663879"/>
    </source>
</evidence>
<comment type="subcellular location">
    <subcellularLocation>
        <location evidence="1">Membrane</location>
        <topology evidence="1">Single-pass membrane protein</topology>
    </subcellularLocation>
</comment>
<comment type="caution">
    <text evidence="7">The sequence shown here is derived from an EMBL/GenBank/DDBJ whole genome shotgun (WGS) entry which is preliminary data.</text>
</comment>
<sequence>MLGLRKSKSLYTFLIVIAGFCYINWLLNASDWNRLKKIENRVKKFRREEKTTIFELFEAYDQDETIQYNGHFVLLGAKNLANSRENINFNFIETEKLDTRDLNSIFKLLYFNKAFLLDKNIFESLVFDDIIQSSNRVYNVSTFELVNDILNDKSNNKHHLITYGIKSENFHDLNQALIDSLNSKCHFIQMSGSYSNLNILTGLYIECKSLTLQISLVYERGNFLWIASDDYQVKKNAKIFGDYPRAINNFMLIKILDKNNNKFYIPSDIDKFLFEYDHSKFLECNRELAKRNLAKLGSKHEQDHKKNKMIQPVIEHISKTLESFRKHYWLAGGTLLGWYRDCGIIPFTQDVDIAIWAHEYDNRIKKHFLGNKIVRVWGTLGLINDSYEFRLFNDKFTFDMFLVYKINETRQWCGYQVKRYKFRRFLPNFENLCSAELLNSKYMVPCDPEGYLNREYGPRLWESPESKNYTWSNVVFWKNWTDSEWPNTIRYYDKNGNLMKQKILDYVNKFLHKNVTSIPDDEF</sequence>
<dbReference type="InterPro" id="IPR007074">
    <property type="entry name" value="LicD/FKTN/FKRP_NTP_transf"/>
</dbReference>
<evidence type="ECO:0000256" key="3">
    <source>
        <dbReference type="ARBA" id="ARBA00022989"/>
    </source>
</evidence>
<keyword evidence="8" id="KW-1185">Reference proteome</keyword>
<evidence type="ECO:0000256" key="5">
    <source>
        <dbReference type="SAM" id="Phobius"/>
    </source>
</evidence>
<organism evidence="7 8">
    <name type="scientific">Brachionus calyciflorus</name>
    <dbReference type="NCBI Taxonomy" id="104777"/>
    <lineage>
        <taxon>Eukaryota</taxon>
        <taxon>Metazoa</taxon>
        <taxon>Spiralia</taxon>
        <taxon>Gnathifera</taxon>
        <taxon>Rotifera</taxon>
        <taxon>Eurotatoria</taxon>
        <taxon>Monogononta</taxon>
        <taxon>Pseudotrocha</taxon>
        <taxon>Ploima</taxon>
        <taxon>Brachionidae</taxon>
        <taxon>Brachionus</taxon>
    </lineage>
</organism>
<dbReference type="InterPro" id="IPR009644">
    <property type="entry name" value="FKTN/MNN4/W02B3.4-1"/>
</dbReference>
<dbReference type="Pfam" id="PF04991">
    <property type="entry name" value="LicD"/>
    <property type="match status" value="1"/>
</dbReference>
<gene>
    <name evidence="7" type="ORF">OXX778_LOCUS7381</name>
</gene>
<keyword evidence="4 5" id="KW-0472">Membrane</keyword>
<reference evidence="7" key="1">
    <citation type="submission" date="2021-02" db="EMBL/GenBank/DDBJ databases">
        <authorList>
            <person name="Nowell W R."/>
        </authorList>
    </citation>
    <scope>NUCLEOTIDE SEQUENCE</scope>
    <source>
        <strain evidence="7">Ploen Becks lab</strain>
    </source>
</reference>